<dbReference type="CDD" id="cd00090">
    <property type="entry name" value="HTH_ARSR"/>
    <property type="match status" value="1"/>
</dbReference>
<evidence type="ECO:0000313" key="2">
    <source>
        <dbReference type="EMBL" id="BBH95165.1"/>
    </source>
</evidence>
<accession>A0A455T753</accession>
<proteinExistence type="predicted"/>
<feature type="region of interest" description="Disordered" evidence="1">
    <location>
        <begin position="95"/>
        <end position="167"/>
    </location>
</feature>
<protein>
    <submittedName>
        <fullName evidence="2">Uncharacterized protein</fullName>
    </submittedName>
</protein>
<feature type="compositionally biased region" description="Basic and acidic residues" evidence="1">
    <location>
        <begin position="146"/>
        <end position="156"/>
    </location>
</feature>
<organism evidence="2">
    <name type="scientific">Thermogemmatispora argillosa</name>
    <dbReference type="NCBI Taxonomy" id="2045280"/>
    <lineage>
        <taxon>Bacteria</taxon>
        <taxon>Bacillati</taxon>
        <taxon>Chloroflexota</taxon>
        <taxon>Ktedonobacteria</taxon>
        <taxon>Thermogemmatisporales</taxon>
        <taxon>Thermogemmatisporaceae</taxon>
        <taxon>Thermogemmatispora</taxon>
    </lineage>
</organism>
<gene>
    <name evidence="2" type="ORF">KTA_33640</name>
</gene>
<feature type="compositionally biased region" description="Acidic residues" evidence="1">
    <location>
        <begin position="135"/>
        <end position="145"/>
    </location>
</feature>
<dbReference type="SUPFAM" id="SSF46785">
    <property type="entry name" value="Winged helix' DNA-binding domain"/>
    <property type="match status" value="1"/>
</dbReference>
<reference evidence="2" key="1">
    <citation type="submission" date="2018-12" db="EMBL/GenBank/DDBJ databases">
        <title>Novel natural products biosynthetic potential of the class Ktedonobacteria.</title>
        <authorList>
            <person name="Zheng Y."/>
            <person name="Saitou A."/>
            <person name="Wang C.M."/>
            <person name="Toyoda A."/>
            <person name="Minakuchi Y."/>
            <person name="Sekiguchi Y."/>
            <person name="Ueda K."/>
            <person name="Takano H."/>
            <person name="Sakai Y."/>
            <person name="Yokota A."/>
            <person name="Yabe S."/>
        </authorList>
    </citation>
    <scope>NUCLEOTIDE SEQUENCE</scope>
    <source>
        <strain evidence="2">A3-2</strain>
    </source>
</reference>
<feature type="region of interest" description="Disordered" evidence="1">
    <location>
        <begin position="279"/>
        <end position="319"/>
    </location>
</feature>
<dbReference type="InterPro" id="IPR036390">
    <property type="entry name" value="WH_DNA-bd_sf"/>
</dbReference>
<dbReference type="AlphaFoldDB" id="A0A455T753"/>
<dbReference type="EMBL" id="AP019377">
    <property type="protein sequence ID" value="BBH95165.1"/>
    <property type="molecule type" value="Genomic_DNA"/>
</dbReference>
<name>A0A455T753_9CHLR</name>
<feature type="compositionally biased region" description="Low complexity" evidence="1">
    <location>
        <begin position="282"/>
        <end position="302"/>
    </location>
</feature>
<dbReference type="InterPro" id="IPR011991">
    <property type="entry name" value="ArsR-like_HTH"/>
</dbReference>
<evidence type="ECO:0000256" key="1">
    <source>
        <dbReference type="SAM" id="MobiDB-lite"/>
    </source>
</evidence>
<sequence>MARSRSIPVALLKEPDFFELSPEARVVFIGLILEADDEGRGRAHVGLLARLFNVSEAAVEEALSQLVERGLLLRYQIGRQSYYQWLTWRKWQSLSKPTPSQLPPPPASQVAEPEPAADLGGNPQENPGKPGAFLPEEEGEGEKEEEGEKERGREGEREEEGDGDGAAQACEAQKIVPFPRPAVPPRSAPSSAGASAGEISLCQEIAEMLGIPLSRHLRQVIEEFAATIGWSAVRGEAVECVEYIQDPRRNQKQQRLTPGFFRRWLKRVQVAQAQEPLLSRQEAAAGPEGASPASAARPESGRWPSRRGTRSHRPEPAWQSDAMAQYRAYVEVQRQAWKAACQAETQEPGAAAGGS</sequence>